<gene>
    <name evidence="1" type="ORF">CHRIB12_LOCUS21461</name>
</gene>
<dbReference type="EMBL" id="CAGKOT010000068">
    <property type="protein sequence ID" value="CAB5390335.1"/>
    <property type="molecule type" value="Genomic_DNA"/>
</dbReference>
<reference evidence="1" key="1">
    <citation type="submission" date="2020-05" db="EMBL/GenBank/DDBJ databases">
        <authorList>
            <person name="Rincon C."/>
            <person name="Sanders R I."/>
            <person name="Robbins C."/>
            <person name="Chaturvedi A."/>
        </authorList>
    </citation>
    <scope>NUCLEOTIDE SEQUENCE</scope>
    <source>
        <strain evidence="1">CHB12</strain>
    </source>
</reference>
<dbReference type="Proteomes" id="UP000684084">
    <property type="component" value="Unassembled WGS sequence"/>
</dbReference>
<sequence>MRADRTALKGCKQMTRAHHTRTHPKVISLKVEPWLRYLNISHQVQIHRLEDIVVGLPSALESGATLAKDLIVIIENIDGGKGYHNIYIVTPEVYAYP</sequence>
<evidence type="ECO:0000313" key="1">
    <source>
        <dbReference type="EMBL" id="CAB5390335.1"/>
    </source>
</evidence>
<protein>
    <submittedName>
        <fullName evidence="1">Uncharacterized protein</fullName>
    </submittedName>
</protein>
<proteinExistence type="predicted"/>
<evidence type="ECO:0000313" key="2">
    <source>
        <dbReference type="Proteomes" id="UP000684084"/>
    </source>
</evidence>
<accession>A0A915ZTA5</accession>
<dbReference type="OrthoDB" id="10599354at2759"/>
<name>A0A915ZTA5_9GLOM</name>
<organism evidence="1 2">
    <name type="scientific">Rhizophagus irregularis</name>
    <dbReference type="NCBI Taxonomy" id="588596"/>
    <lineage>
        <taxon>Eukaryota</taxon>
        <taxon>Fungi</taxon>
        <taxon>Fungi incertae sedis</taxon>
        <taxon>Mucoromycota</taxon>
        <taxon>Glomeromycotina</taxon>
        <taxon>Glomeromycetes</taxon>
        <taxon>Glomerales</taxon>
        <taxon>Glomeraceae</taxon>
        <taxon>Rhizophagus</taxon>
    </lineage>
</organism>
<comment type="caution">
    <text evidence="1">The sequence shown here is derived from an EMBL/GenBank/DDBJ whole genome shotgun (WGS) entry which is preliminary data.</text>
</comment>
<dbReference type="AlphaFoldDB" id="A0A915ZTA5"/>